<dbReference type="EMBL" id="JAHHHV010000065">
    <property type="protein sequence ID" value="MBW4465986.1"/>
    <property type="molecule type" value="Genomic_DNA"/>
</dbReference>
<dbReference type="InterPro" id="IPR018714">
    <property type="entry name" value="DUF2237"/>
</dbReference>
<reference evidence="1" key="1">
    <citation type="submission" date="2021-05" db="EMBL/GenBank/DDBJ databases">
        <authorList>
            <person name="Pietrasiak N."/>
            <person name="Ward R."/>
            <person name="Stajich J.E."/>
            <person name="Kurbessoian T."/>
        </authorList>
    </citation>
    <scope>NUCLEOTIDE SEQUENCE</scope>
    <source>
        <strain evidence="1">GSE-TBD4-15B</strain>
    </source>
</reference>
<comment type="caution">
    <text evidence="1">The sequence shown here is derived from an EMBL/GenBank/DDBJ whole genome shotgun (WGS) entry which is preliminary data.</text>
</comment>
<evidence type="ECO:0000313" key="1">
    <source>
        <dbReference type="EMBL" id="MBW4465986.1"/>
    </source>
</evidence>
<dbReference type="AlphaFoldDB" id="A0A951PA97"/>
<dbReference type="Pfam" id="PF09996">
    <property type="entry name" value="DUF2237"/>
    <property type="match status" value="1"/>
</dbReference>
<dbReference type="PANTHER" id="PTHR37466:SF1">
    <property type="entry name" value="SLR1628 PROTEIN"/>
    <property type="match status" value="1"/>
</dbReference>
<accession>A0A951PA97</accession>
<evidence type="ECO:0000313" key="2">
    <source>
        <dbReference type="Proteomes" id="UP000707356"/>
    </source>
</evidence>
<gene>
    <name evidence="1" type="ORF">KME07_11180</name>
</gene>
<dbReference type="Proteomes" id="UP000707356">
    <property type="component" value="Unassembled WGS sequence"/>
</dbReference>
<reference evidence="1" key="2">
    <citation type="journal article" date="2022" name="Microbiol. Resour. Announc.">
        <title>Metagenome Sequencing to Explore Phylogenomics of Terrestrial Cyanobacteria.</title>
        <authorList>
            <person name="Ward R.D."/>
            <person name="Stajich J.E."/>
            <person name="Johansen J.R."/>
            <person name="Huntemann M."/>
            <person name="Clum A."/>
            <person name="Foster B."/>
            <person name="Foster B."/>
            <person name="Roux S."/>
            <person name="Palaniappan K."/>
            <person name="Varghese N."/>
            <person name="Mukherjee S."/>
            <person name="Reddy T.B.K."/>
            <person name="Daum C."/>
            <person name="Copeland A."/>
            <person name="Chen I.A."/>
            <person name="Ivanova N.N."/>
            <person name="Kyrpides N.C."/>
            <person name="Shapiro N."/>
            <person name="Eloe-Fadrosh E.A."/>
            <person name="Pietrasiak N."/>
        </authorList>
    </citation>
    <scope>NUCLEOTIDE SEQUENCE</scope>
    <source>
        <strain evidence="1">GSE-TBD4-15B</strain>
    </source>
</reference>
<dbReference type="PANTHER" id="PTHR37466">
    <property type="entry name" value="SLR1628 PROTEIN"/>
    <property type="match status" value="1"/>
</dbReference>
<name>A0A951PA97_9CYAN</name>
<proteinExistence type="predicted"/>
<protein>
    <submittedName>
        <fullName evidence="1">DUF2237 domain-containing protein</fullName>
    </submittedName>
</protein>
<organism evidence="1 2">
    <name type="scientific">Pegethrix bostrychoides GSE-TBD4-15B</name>
    <dbReference type="NCBI Taxonomy" id="2839662"/>
    <lineage>
        <taxon>Bacteria</taxon>
        <taxon>Bacillati</taxon>
        <taxon>Cyanobacteriota</taxon>
        <taxon>Cyanophyceae</taxon>
        <taxon>Oculatellales</taxon>
        <taxon>Oculatellaceae</taxon>
        <taxon>Pegethrix</taxon>
    </lineage>
</organism>
<sequence>MAESTPLNKSAVARNVLGELLATCSTVPMTGFYRNGCCETGAHDQGVHVVCAQVTAEFLAYTKAQGNDLSTPNPAYGFPGLKPGDCWCLCAARWKEALDDGVAPRVKLAATHARALEYVSLDELKQHAAEV</sequence>
<dbReference type="Gene3D" id="3.30.56.110">
    <property type="entry name" value="Protein of unknown function DUF2237"/>
    <property type="match status" value="1"/>
</dbReference>